<accession>A0ABW5RKG4</accession>
<keyword evidence="6" id="KW-1185">Reference proteome</keyword>
<feature type="domain" description="Thioester" evidence="3">
    <location>
        <begin position="73"/>
        <end position="184"/>
    </location>
</feature>
<evidence type="ECO:0000313" key="5">
    <source>
        <dbReference type="EMBL" id="MFD2675165.1"/>
    </source>
</evidence>
<feature type="transmembrane region" description="Helical" evidence="2">
    <location>
        <begin position="21"/>
        <end position="41"/>
    </location>
</feature>
<dbReference type="InterPro" id="IPR041033">
    <property type="entry name" value="SpaA_PFL_dom_1"/>
</dbReference>
<organism evidence="5 6">
    <name type="scientific">Gulosibacter bifidus</name>
    <dbReference type="NCBI Taxonomy" id="272239"/>
    <lineage>
        <taxon>Bacteria</taxon>
        <taxon>Bacillati</taxon>
        <taxon>Actinomycetota</taxon>
        <taxon>Actinomycetes</taxon>
        <taxon>Micrococcales</taxon>
        <taxon>Microbacteriaceae</taxon>
        <taxon>Gulosibacter</taxon>
    </lineage>
</organism>
<feature type="region of interest" description="Disordered" evidence="1">
    <location>
        <begin position="476"/>
        <end position="510"/>
    </location>
</feature>
<evidence type="ECO:0000313" key="6">
    <source>
        <dbReference type="Proteomes" id="UP001597453"/>
    </source>
</evidence>
<dbReference type="Pfam" id="PF17802">
    <property type="entry name" value="SpaA"/>
    <property type="match status" value="2"/>
</dbReference>
<feature type="domain" description="SpaA-like prealbumin fold" evidence="4">
    <location>
        <begin position="255"/>
        <end position="344"/>
    </location>
</feature>
<dbReference type="RefSeq" id="WP_066059211.1">
    <property type="nucleotide sequence ID" value="NZ_JBHUNF010000004.1"/>
</dbReference>
<dbReference type="NCBIfam" id="TIGR01167">
    <property type="entry name" value="LPXTG_anchor"/>
    <property type="match status" value="1"/>
</dbReference>
<comment type="caution">
    <text evidence="5">The sequence shown here is derived from an EMBL/GenBank/DDBJ whole genome shotgun (WGS) entry which is preliminary data.</text>
</comment>
<dbReference type="InterPro" id="IPR013783">
    <property type="entry name" value="Ig-like_fold"/>
</dbReference>
<dbReference type="InterPro" id="IPR023849">
    <property type="entry name" value="TQXA_dom"/>
</dbReference>
<evidence type="ECO:0000256" key="1">
    <source>
        <dbReference type="SAM" id="MobiDB-lite"/>
    </source>
</evidence>
<protein>
    <submittedName>
        <fullName evidence="5">SpaA isopeptide-forming pilin-related protein</fullName>
    </submittedName>
</protein>
<proteinExistence type="predicted"/>
<evidence type="ECO:0000259" key="3">
    <source>
        <dbReference type="Pfam" id="PF08341"/>
    </source>
</evidence>
<dbReference type="NCBIfam" id="TIGR03934">
    <property type="entry name" value="TQXA_dom"/>
    <property type="match status" value="1"/>
</dbReference>
<feature type="compositionally biased region" description="Low complexity" evidence="1">
    <location>
        <begin position="485"/>
        <end position="504"/>
    </location>
</feature>
<feature type="domain" description="SpaA-like prealbumin fold" evidence="4">
    <location>
        <begin position="372"/>
        <end position="452"/>
    </location>
</feature>
<dbReference type="Gene3D" id="2.60.40.10">
    <property type="entry name" value="Immunoglobulins"/>
    <property type="match status" value="2"/>
</dbReference>
<keyword evidence="2" id="KW-0472">Membrane</keyword>
<keyword evidence="2" id="KW-1133">Transmembrane helix</keyword>
<feature type="transmembrane region" description="Helical" evidence="2">
    <location>
        <begin position="518"/>
        <end position="536"/>
    </location>
</feature>
<dbReference type="NCBIfam" id="NF012162">
    <property type="entry name" value="surf_Nterm_1"/>
    <property type="match status" value="1"/>
</dbReference>
<dbReference type="Pfam" id="PF08341">
    <property type="entry name" value="TED"/>
    <property type="match status" value="1"/>
</dbReference>
<dbReference type="Proteomes" id="UP001597453">
    <property type="component" value="Unassembled WGS sequence"/>
</dbReference>
<evidence type="ECO:0000259" key="4">
    <source>
        <dbReference type="Pfam" id="PF17802"/>
    </source>
</evidence>
<reference evidence="6" key="1">
    <citation type="journal article" date="2019" name="Int. J. Syst. Evol. Microbiol.">
        <title>The Global Catalogue of Microorganisms (GCM) 10K type strain sequencing project: providing services to taxonomists for standard genome sequencing and annotation.</title>
        <authorList>
            <consortium name="The Broad Institute Genomics Platform"/>
            <consortium name="The Broad Institute Genome Sequencing Center for Infectious Disease"/>
            <person name="Wu L."/>
            <person name="Ma J."/>
        </authorList>
    </citation>
    <scope>NUCLEOTIDE SEQUENCE [LARGE SCALE GENOMIC DNA]</scope>
    <source>
        <strain evidence="6">TISTR 1511</strain>
    </source>
</reference>
<name>A0ABW5RKG4_9MICO</name>
<dbReference type="Gene3D" id="1.10.150.480">
    <property type="match status" value="1"/>
</dbReference>
<dbReference type="InterPro" id="IPR013552">
    <property type="entry name" value="Thioester_dom"/>
</dbReference>
<evidence type="ECO:0000256" key="2">
    <source>
        <dbReference type="SAM" id="Phobius"/>
    </source>
</evidence>
<sequence>MDFNRTLPQSSVLKRLNSGSAFLALFMILAMVLSTAVVAWAQDEKQVFEGSMTAPGSNHFQVRPQQGGDWETAYCLNIHRAYPTASGQEGADGLPQFYKSDDPSDLGSFTETNGPELTQKLLAVMWVGYPNDATGAIKNGDLTKDQLRNATQNAIWHLTDGYDATNQLSGDTLKAYNVMIGQSKSETLSFGTTFELKPVPEGSKLNVYLPTNNVTPPTGYGQWQNLLSSQFFDENDNPISPEPNNPNEPGNGEFNVNFEKLDKDTKTFVAGAKLQLQPQLNSSTINGNAGDFTWDSKDAAEQIKMSPGEYLLKELQAPQNYKPIDNPSLPIAQIAVADDGSVTVNSEGDSVVFENDTVKIFNEAEAPKSFDVVISKTDVAGKEIAGAQIEIWSAGDDGTKLESWTSVEGESKTIQLAAGEYVFKETVAPEGFKVVSEIKFSVGADGTVTTTDVQQTTDGKKVATADGGKLTVINEAEKTEEPTEGTTVNPGTSSTSGSSAPSNPQADKQPLATTGAEVGTLTLLAGAMMAAGVALVSRRKRSQTL</sequence>
<dbReference type="EMBL" id="JBHUNF010000004">
    <property type="protein sequence ID" value="MFD2675165.1"/>
    <property type="molecule type" value="Genomic_DNA"/>
</dbReference>
<gene>
    <name evidence="5" type="ORF">ACFSUQ_07650</name>
</gene>
<keyword evidence="2" id="KW-0812">Transmembrane</keyword>